<dbReference type="Pfam" id="PF13738">
    <property type="entry name" value="Pyr_redox_3"/>
    <property type="match status" value="1"/>
</dbReference>
<organism evidence="8">
    <name type="scientific">hydrothermal vent metagenome</name>
    <dbReference type="NCBI Taxonomy" id="652676"/>
    <lineage>
        <taxon>unclassified sequences</taxon>
        <taxon>metagenomes</taxon>
        <taxon>ecological metagenomes</taxon>
    </lineage>
</organism>
<keyword evidence="3" id="KW-0285">Flavoprotein</keyword>
<evidence type="ECO:0000256" key="1">
    <source>
        <dbReference type="ARBA" id="ARBA00001974"/>
    </source>
</evidence>
<dbReference type="PANTHER" id="PTHR43098:SF3">
    <property type="entry name" value="L-ORNITHINE N(5)-MONOOXYGENASE-RELATED"/>
    <property type="match status" value="1"/>
</dbReference>
<dbReference type="EMBL" id="CZRL01000120">
    <property type="protein sequence ID" value="CUS55048.1"/>
    <property type="molecule type" value="Genomic_DNA"/>
</dbReference>
<keyword evidence="6 8" id="KW-0560">Oxidoreductase</keyword>
<keyword evidence="4" id="KW-0274">FAD</keyword>
<evidence type="ECO:0000256" key="3">
    <source>
        <dbReference type="ARBA" id="ARBA00022630"/>
    </source>
</evidence>
<comment type="similarity">
    <text evidence="2">Belongs to the FAD-binding monooxygenase family.</text>
</comment>
<dbReference type="GO" id="GO:0018667">
    <property type="term" value="F:cyclohexanone monooxygenase activity"/>
    <property type="evidence" value="ECO:0007669"/>
    <property type="project" value="UniProtKB-EC"/>
</dbReference>
<dbReference type="SUPFAM" id="SSF51905">
    <property type="entry name" value="FAD/NAD(P)-binding domain"/>
    <property type="match status" value="3"/>
</dbReference>
<dbReference type="InterPro" id="IPR050775">
    <property type="entry name" value="FAD-binding_Monooxygenases"/>
</dbReference>
<evidence type="ECO:0000313" key="8">
    <source>
        <dbReference type="EMBL" id="CUS55048.1"/>
    </source>
</evidence>
<reference evidence="8" key="1">
    <citation type="submission" date="2015-10" db="EMBL/GenBank/DDBJ databases">
        <authorList>
            <person name="Gilbert D.G."/>
        </authorList>
    </citation>
    <scope>NUCLEOTIDE SEQUENCE</scope>
</reference>
<proteinExistence type="inferred from homology"/>
<evidence type="ECO:0000256" key="4">
    <source>
        <dbReference type="ARBA" id="ARBA00022827"/>
    </source>
</evidence>
<dbReference type="InterPro" id="IPR036188">
    <property type="entry name" value="FAD/NAD-bd_sf"/>
</dbReference>
<evidence type="ECO:0000256" key="2">
    <source>
        <dbReference type="ARBA" id="ARBA00010139"/>
    </source>
</evidence>
<dbReference type="EC" id="1.14.13.22" evidence="8"/>
<sequence>MSSKQHTNDPHETCDYDVLIVGAGFSGLYLLYRLRGSGFRVRVVDRAPDVGGTWHWNRYPGARCDVESVQYAYSFSPELEQDWVWTEKYATQPEILRYAQHVAERFDLRRDIEFNTTVTSAVFDESRKRWLAETSDGRSISADFCIMATGCLSTTNTPMFEGQDSFAGPVYHTGKWPHKAVDFTGQKVGVIGTGSSAIQSIPIIAEQADHLYVFQRTPHYTVPAWNRMLESDPASHKSGRKAYGYDADLTIEEIKADYAGLRKRARKMFNALAFIPNRKSALEVDDSERQVEYEGFWQRGGVVFLGAYTDLAKSLEANETAAEFIRQKIRQTVNDPVVAETLVPTYTIGCKRLAVDTNYYETYNRSNVTLVDVSQSPIQKITPKGVYALDQEYNLDSLIMATGFDAMTGTLLKIDIRGRDGLTLKEKWAEGPKGYLGLGISGFPNLFMITGPGSPSVLTNMMQSIEQHVDWIVACLEHLRTHNISAIEATQSAEDDWVAHNDAVADDHMRNSCSSWYVGGNIEGKPRVFMPYVGGFPLYVQKCNEVATQNYLGFALTP</sequence>
<name>A0A160TW64_9ZZZZ</name>
<comment type="cofactor">
    <cofactor evidence="1">
        <name>FAD</name>
        <dbReference type="ChEBI" id="CHEBI:57692"/>
    </cofactor>
</comment>
<dbReference type="Gene3D" id="3.50.50.60">
    <property type="entry name" value="FAD/NAD(P)-binding domain"/>
    <property type="match status" value="2"/>
</dbReference>
<dbReference type="PANTHER" id="PTHR43098">
    <property type="entry name" value="L-ORNITHINE N(5)-MONOOXYGENASE-RELATED"/>
    <property type="match status" value="1"/>
</dbReference>
<gene>
    <name evidence="8" type="ORF">MGWOODY_XGa2116</name>
</gene>
<protein>
    <submittedName>
        <fullName evidence="8">Cyclohexanone monooxygenase</fullName>
        <ecNumber evidence="8">1.14.13.22</ecNumber>
    </submittedName>
</protein>
<evidence type="ECO:0000256" key="6">
    <source>
        <dbReference type="ARBA" id="ARBA00023002"/>
    </source>
</evidence>
<accession>A0A160TW64</accession>
<evidence type="ECO:0000256" key="5">
    <source>
        <dbReference type="ARBA" id="ARBA00022857"/>
    </source>
</evidence>
<keyword evidence="5" id="KW-0521">NADP</keyword>
<keyword evidence="7 8" id="KW-0503">Monooxygenase</keyword>
<dbReference type="AlphaFoldDB" id="A0A160TW64"/>
<evidence type="ECO:0000256" key="7">
    <source>
        <dbReference type="ARBA" id="ARBA00023033"/>
    </source>
</evidence>